<dbReference type="Gene3D" id="2.60.40.1470">
    <property type="entry name" value="ApaG domain"/>
    <property type="match status" value="1"/>
</dbReference>
<dbReference type="EMBL" id="WBVO01000011">
    <property type="protein sequence ID" value="KAB2807328.1"/>
    <property type="molecule type" value="Genomic_DNA"/>
</dbReference>
<dbReference type="PANTHER" id="PTHR14289:SF16">
    <property type="entry name" value="POLYMERASE DELTA-INTERACTING PROTEIN 2"/>
    <property type="match status" value="1"/>
</dbReference>
<dbReference type="RefSeq" id="WP_151668135.1">
    <property type="nucleotide sequence ID" value="NZ_WBVO01000011.1"/>
</dbReference>
<organism evidence="2 3">
    <name type="scientific">Phaeocystidibacter luteus</name>
    <dbReference type="NCBI Taxonomy" id="911197"/>
    <lineage>
        <taxon>Bacteria</taxon>
        <taxon>Pseudomonadati</taxon>
        <taxon>Bacteroidota</taxon>
        <taxon>Flavobacteriia</taxon>
        <taxon>Flavobacteriales</taxon>
        <taxon>Phaeocystidibacteraceae</taxon>
        <taxon>Phaeocystidibacter</taxon>
    </lineage>
</organism>
<dbReference type="GO" id="GO:0070987">
    <property type="term" value="P:error-free translesion synthesis"/>
    <property type="evidence" value="ECO:0007669"/>
    <property type="project" value="TreeGrafter"/>
</dbReference>
<dbReference type="OrthoDB" id="9795226at2"/>
<dbReference type="NCBIfam" id="NF003967">
    <property type="entry name" value="PRK05461.1"/>
    <property type="match status" value="1"/>
</dbReference>
<reference evidence="2 3" key="1">
    <citation type="submission" date="2019-09" db="EMBL/GenBank/DDBJ databases">
        <title>Genomes of family Cryomorphaceae.</title>
        <authorList>
            <person name="Bowman J.P."/>
        </authorList>
    </citation>
    <scope>NUCLEOTIDE SEQUENCE [LARGE SCALE GENOMIC DNA]</scope>
    <source>
        <strain evidence="2 3">LMG 25704</strain>
    </source>
</reference>
<evidence type="ECO:0000313" key="3">
    <source>
        <dbReference type="Proteomes" id="UP000468650"/>
    </source>
</evidence>
<dbReference type="SUPFAM" id="SSF110069">
    <property type="entry name" value="ApaG-like"/>
    <property type="match status" value="1"/>
</dbReference>
<dbReference type="PANTHER" id="PTHR14289">
    <property type="entry name" value="F-BOX ONLY PROTEIN 3"/>
    <property type="match status" value="1"/>
</dbReference>
<dbReference type="AlphaFoldDB" id="A0A6N6RET5"/>
<feature type="domain" description="ApaG" evidence="1">
    <location>
        <begin position="3"/>
        <end position="128"/>
    </location>
</feature>
<accession>A0A6N6RET5</accession>
<name>A0A6N6RET5_9FLAO</name>
<gene>
    <name evidence="2" type="primary">apaG</name>
    <name evidence="2" type="ORF">F8C67_12175</name>
</gene>
<evidence type="ECO:0000259" key="1">
    <source>
        <dbReference type="PROSITE" id="PS51087"/>
    </source>
</evidence>
<sequence>MVTLVTSGIKISVETGFEGRFFSKHGPLYVFTYDVQIENMGNDTVQLLGRHWFIYDTGEGPSEVEGTGVIGKQPVIAPGEVHTYRSGCHLRASIGAMRGVYKMIRLSDNTEFEVQIPTFQFFASPRLN</sequence>
<keyword evidence="3" id="KW-1185">Reference proteome</keyword>
<evidence type="ECO:0000313" key="2">
    <source>
        <dbReference type="EMBL" id="KAB2807328.1"/>
    </source>
</evidence>
<proteinExistence type="predicted"/>
<dbReference type="Pfam" id="PF04379">
    <property type="entry name" value="DUF525"/>
    <property type="match status" value="1"/>
</dbReference>
<dbReference type="PROSITE" id="PS51087">
    <property type="entry name" value="APAG"/>
    <property type="match status" value="1"/>
</dbReference>
<dbReference type="InterPro" id="IPR007474">
    <property type="entry name" value="ApaG_domain"/>
</dbReference>
<comment type="caution">
    <text evidence="2">The sequence shown here is derived from an EMBL/GenBank/DDBJ whole genome shotgun (WGS) entry which is preliminary data.</text>
</comment>
<protein>
    <submittedName>
        <fullName evidence="2">Co2+/Mg2+ efflux protein ApaG</fullName>
    </submittedName>
</protein>
<dbReference type="InterPro" id="IPR036767">
    <property type="entry name" value="ApaG_sf"/>
</dbReference>
<dbReference type="Proteomes" id="UP000468650">
    <property type="component" value="Unassembled WGS sequence"/>
</dbReference>